<dbReference type="PATRIC" id="fig|1195236.3.peg.808"/>
<evidence type="ECO:0000256" key="1">
    <source>
        <dbReference type="ARBA" id="ARBA00004202"/>
    </source>
</evidence>
<keyword evidence="4" id="KW-1003">Cell membrane</keyword>
<dbReference type="CDD" id="cd03225">
    <property type="entry name" value="ABC_cobalt_CbiO_domain1"/>
    <property type="match status" value="1"/>
</dbReference>
<keyword evidence="3" id="KW-0813">Transport</keyword>
<dbReference type="eggNOG" id="COG1129">
    <property type="taxonomic scope" value="Bacteria"/>
</dbReference>
<dbReference type="GO" id="GO:0005524">
    <property type="term" value="F:ATP binding"/>
    <property type="evidence" value="ECO:0007669"/>
    <property type="project" value="UniProtKB-KW"/>
</dbReference>
<evidence type="ECO:0000313" key="13">
    <source>
        <dbReference type="Proteomes" id="UP000014155"/>
    </source>
</evidence>
<dbReference type="Proteomes" id="UP000014155">
    <property type="component" value="Unassembled WGS sequence"/>
</dbReference>
<comment type="subcellular location">
    <subcellularLocation>
        <location evidence="1">Cell membrane</location>
        <topology evidence="1">Peripheral membrane protein</topology>
    </subcellularLocation>
</comment>
<dbReference type="PROSITE" id="PS50893">
    <property type="entry name" value="ABC_TRANSPORTER_2"/>
    <property type="match status" value="2"/>
</dbReference>
<evidence type="ECO:0000256" key="9">
    <source>
        <dbReference type="ARBA" id="ARBA00023136"/>
    </source>
</evidence>
<keyword evidence="7" id="KW-0067">ATP-binding</keyword>
<reference evidence="12 13" key="1">
    <citation type="journal article" date="2013" name="Genome Announc.">
        <title>Draft Genome Sequence of the Cellulolytic, Mesophilic, Anaerobic Bacterium Clostridium termitidis Strain CT1112 (DSM 5398).</title>
        <authorList>
            <person name="Lal S."/>
            <person name="Ramachandran U."/>
            <person name="Zhang X."/>
            <person name="Munir R."/>
            <person name="Sparling R."/>
            <person name="Levin D.B."/>
        </authorList>
    </citation>
    <scope>NUCLEOTIDE SEQUENCE [LARGE SCALE GENOMIC DNA]</scope>
    <source>
        <strain evidence="12 13">CT1112</strain>
    </source>
</reference>
<comment type="function">
    <text evidence="10">Probably part of an ABC transporter complex. Responsible for energy coupling to the transport system.</text>
</comment>
<evidence type="ECO:0000256" key="8">
    <source>
        <dbReference type="ARBA" id="ARBA00022967"/>
    </source>
</evidence>
<dbReference type="GO" id="GO:0016887">
    <property type="term" value="F:ATP hydrolysis activity"/>
    <property type="evidence" value="ECO:0007669"/>
    <property type="project" value="InterPro"/>
</dbReference>
<dbReference type="Pfam" id="PF00005">
    <property type="entry name" value="ABC_tran"/>
    <property type="match status" value="2"/>
</dbReference>
<dbReference type="InterPro" id="IPR015856">
    <property type="entry name" value="ABC_transpr_CbiO/EcfA_su"/>
</dbReference>
<dbReference type="GO" id="GO:0043190">
    <property type="term" value="C:ATP-binding cassette (ABC) transporter complex"/>
    <property type="evidence" value="ECO:0007669"/>
    <property type="project" value="TreeGrafter"/>
</dbReference>
<evidence type="ECO:0000313" key="12">
    <source>
        <dbReference type="EMBL" id="EMS73524.1"/>
    </source>
</evidence>
<dbReference type="InterPro" id="IPR027417">
    <property type="entry name" value="P-loop_NTPase"/>
</dbReference>
<keyword evidence="5" id="KW-0677">Repeat</keyword>
<dbReference type="InterPro" id="IPR003439">
    <property type="entry name" value="ABC_transporter-like_ATP-bd"/>
</dbReference>
<dbReference type="InterPro" id="IPR050095">
    <property type="entry name" value="ECF_ABC_transporter_ATP-bd"/>
</dbReference>
<evidence type="ECO:0000256" key="5">
    <source>
        <dbReference type="ARBA" id="ARBA00022737"/>
    </source>
</evidence>
<dbReference type="GO" id="GO:0042626">
    <property type="term" value="F:ATPase-coupled transmembrane transporter activity"/>
    <property type="evidence" value="ECO:0007669"/>
    <property type="project" value="TreeGrafter"/>
</dbReference>
<keyword evidence="8" id="KW-1278">Translocase</keyword>
<organism evidence="12 13">
    <name type="scientific">Ruminiclostridium cellobioparum subsp. termitidis CT1112</name>
    <dbReference type="NCBI Taxonomy" id="1195236"/>
    <lineage>
        <taxon>Bacteria</taxon>
        <taxon>Bacillati</taxon>
        <taxon>Bacillota</taxon>
        <taxon>Clostridia</taxon>
        <taxon>Eubacteriales</taxon>
        <taxon>Oscillospiraceae</taxon>
        <taxon>Ruminiclostridium</taxon>
    </lineage>
</organism>
<proteinExistence type="inferred from homology"/>
<comment type="caution">
    <text evidence="12">The sequence shown here is derived from an EMBL/GenBank/DDBJ whole genome shotgun (WGS) entry which is preliminary data.</text>
</comment>
<dbReference type="STRING" id="1195236.CTER_0490"/>
<evidence type="ECO:0000256" key="2">
    <source>
        <dbReference type="ARBA" id="ARBA00005417"/>
    </source>
</evidence>
<evidence type="ECO:0000256" key="7">
    <source>
        <dbReference type="ARBA" id="ARBA00022840"/>
    </source>
</evidence>
<dbReference type="PANTHER" id="PTHR43553">
    <property type="entry name" value="HEAVY METAL TRANSPORTER"/>
    <property type="match status" value="1"/>
</dbReference>
<evidence type="ECO:0000256" key="4">
    <source>
        <dbReference type="ARBA" id="ARBA00022475"/>
    </source>
</evidence>
<keyword evidence="6" id="KW-0547">Nucleotide-binding</keyword>
<dbReference type="InterPro" id="IPR017871">
    <property type="entry name" value="ABC_transporter-like_CS"/>
</dbReference>
<comment type="similarity">
    <text evidence="2">Belongs to the ABC transporter superfamily.</text>
</comment>
<dbReference type="RefSeq" id="WP_004623836.1">
    <property type="nucleotide sequence ID" value="NZ_AORV01000018.1"/>
</dbReference>
<evidence type="ECO:0000256" key="3">
    <source>
        <dbReference type="ARBA" id="ARBA00022448"/>
    </source>
</evidence>
<sequence length="502" mass="55630">MIEFKQVSFTYESGGRESGLSNINLTIRDGEFVLFCGSSGCGKTTLTRLINGLIPNYYEGRLEGSVLVDGINVSGVPLYDMAGIVGSVFQNPRSQFFNVDTTGELAFGCENLGLPADEINRRVTRTSAELGLNPLLNRSIFALSGGEKQKIACGSVAALEPHIYVMDEPSSNLDVFAVEDLRALLAYWKAQGKTVVIAEHRLYYLHELADRVIYMENGQICKEFSGRDFSAMKRSDLYDLGLRVLSLEELRKLAIGQTNKSSSFLSFSDFYFTYPNGSEVLDIHKAAVPEGAAVAVIGHNGAGKSTFARCLCGLEKKCRGSVKINGQTLLQKQRLKNCYMVMQDVNHQLFTESVLDEVLISMEQEEQNLAEEILEGLDLLQFKEVHPMSLSGGQKQRVAIASAVASSRRIIIFDEPTSGLDLQHMKEVARNLRSLSERGNSLFIVTHDPEFILSCCTHIIQVEKGQIAENYPLDECGIEKMLGYFLDAPREQADSKRKQKVV</sequence>
<feature type="domain" description="ABC transporter" evidence="11">
    <location>
        <begin position="265"/>
        <end position="489"/>
    </location>
</feature>
<evidence type="ECO:0000256" key="10">
    <source>
        <dbReference type="ARBA" id="ARBA00025157"/>
    </source>
</evidence>
<name>S0FWH6_RUMCE</name>
<keyword evidence="13" id="KW-1185">Reference proteome</keyword>
<evidence type="ECO:0000259" key="11">
    <source>
        <dbReference type="PROSITE" id="PS50893"/>
    </source>
</evidence>
<dbReference type="CDD" id="cd03226">
    <property type="entry name" value="ABC_cobalt_CbiO_domain2"/>
    <property type="match status" value="1"/>
</dbReference>
<accession>S0FWH6</accession>
<dbReference type="SUPFAM" id="SSF52540">
    <property type="entry name" value="P-loop containing nucleoside triphosphate hydrolases"/>
    <property type="match status" value="2"/>
</dbReference>
<dbReference type="InterPro" id="IPR003593">
    <property type="entry name" value="AAA+_ATPase"/>
</dbReference>
<dbReference type="PROSITE" id="PS00211">
    <property type="entry name" value="ABC_TRANSPORTER_1"/>
    <property type="match status" value="1"/>
</dbReference>
<dbReference type="PANTHER" id="PTHR43553:SF23">
    <property type="entry name" value="ABC TRANSPORTER ATP-BINDING COMPONENT"/>
    <property type="match status" value="1"/>
</dbReference>
<protein>
    <submittedName>
        <fullName evidence="12">ABC transporter</fullName>
    </submittedName>
</protein>
<dbReference type="Gene3D" id="3.40.50.300">
    <property type="entry name" value="P-loop containing nucleotide triphosphate hydrolases"/>
    <property type="match status" value="2"/>
</dbReference>
<dbReference type="EMBL" id="AORV01000018">
    <property type="protein sequence ID" value="EMS73524.1"/>
    <property type="molecule type" value="Genomic_DNA"/>
</dbReference>
<dbReference type="SMART" id="SM00382">
    <property type="entry name" value="AAA"/>
    <property type="match status" value="2"/>
</dbReference>
<dbReference type="AlphaFoldDB" id="S0FWH6"/>
<gene>
    <name evidence="12" type="ORF">CTER_0490</name>
</gene>
<evidence type="ECO:0000256" key="6">
    <source>
        <dbReference type="ARBA" id="ARBA00022741"/>
    </source>
</evidence>
<feature type="domain" description="ABC transporter" evidence="11">
    <location>
        <begin position="2"/>
        <end position="242"/>
    </location>
</feature>
<keyword evidence="9" id="KW-0472">Membrane</keyword>